<reference evidence="2" key="1">
    <citation type="submission" date="2020-12" db="EMBL/GenBank/DDBJ databases">
        <title>Metabolic potential, ecology and presence of endohyphal bacteria is reflected in genomic diversity of Mucoromycotina.</title>
        <authorList>
            <person name="Muszewska A."/>
            <person name="Okrasinska A."/>
            <person name="Steczkiewicz K."/>
            <person name="Drgas O."/>
            <person name="Orlowska M."/>
            <person name="Perlinska-Lenart U."/>
            <person name="Aleksandrzak-Piekarczyk T."/>
            <person name="Szatraj K."/>
            <person name="Zielenkiewicz U."/>
            <person name="Pilsyk S."/>
            <person name="Malc E."/>
            <person name="Mieczkowski P."/>
            <person name="Kruszewska J.S."/>
            <person name="Biernat P."/>
            <person name="Pawlowska J."/>
        </authorList>
    </citation>
    <scope>NUCLEOTIDE SEQUENCE</scope>
    <source>
        <strain evidence="2">CBS 226.32</strain>
    </source>
</reference>
<gene>
    <name evidence="2" type="ORF">INT46_008858</name>
</gene>
<keyword evidence="3" id="KW-1185">Reference proteome</keyword>
<dbReference type="Pfam" id="PF00078">
    <property type="entry name" value="RVT_1"/>
    <property type="match status" value="1"/>
</dbReference>
<dbReference type="EMBL" id="JAEPRC010000740">
    <property type="protein sequence ID" value="KAG2192332.1"/>
    <property type="molecule type" value="Genomic_DNA"/>
</dbReference>
<name>A0A8H7QGN1_9FUNG</name>
<sequence>QRRGIRQGDSISPVLFSLAIEPFLLSVINNPYISGYSLQQVKPAKKTENTWVSPSPVKVLAYADNVLTFVKSHKELLELQEKLRVYNKASNAGINYDKSVAFPLHGCMVVEYVDIME</sequence>
<dbReference type="AlphaFoldDB" id="A0A8H7QGN1"/>
<evidence type="ECO:0000259" key="1">
    <source>
        <dbReference type="PROSITE" id="PS50878"/>
    </source>
</evidence>
<comment type="caution">
    <text evidence="2">The sequence shown here is derived from an EMBL/GenBank/DDBJ whole genome shotgun (WGS) entry which is preliminary data.</text>
</comment>
<accession>A0A8H7QGN1</accession>
<dbReference type="Proteomes" id="UP000650833">
    <property type="component" value="Unassembled WGS sequence"/>
</dbReference>
<organism evidence="2 3">
    <name type="scientific">Mucor plumbeus</name>
    <dbReference type="NCBI Taxonomy" id="97098"/>
    <lineage>
        <taxon>Eukaryota</taxon>
        <taxon>Fungi</taxon>
        <taxon>Fungi incertae sedis</taxon>
        <taxon>Mucoromycota</taxon>
        <taxon>Mucoromycotina</taxon>
        <taxon>Mucoromycetes</taxon>
        <taxon>Mucorales</taxon>
        <taxon>Mucorineae</taxon>
        <taxon>Mucoraceae</taxon>
        <taxon>Mucor</taxon>
    </lineage>
</organism>
<evidence type="ECO:0000313" key="2">
    <source>
        <dbReference type="EMBL" id="KAG2192332.1"/>
    </source>
</evidence>
<evidence type="ECO:0000313" key="3">
    <source>
        <dbReference type="Proteomes" id="UP000650833"/>
    </source>
</evidence>
<protein>
    <recommendedName>
        <fullName evidence="1">Reverse transcriptase domain-containing protein</fullName>
    </recommendedName>
</protein>
<feature type="non-terminal residue" evidence="2">
    <location>
        <position position="1"/>
    </location>
</feature>
<dbReference type="OrthoDB" id="2286689at2759"/>
<proteinExistence type="predicted"/>
<dbReference type="PROSITE" id="PS50878">
    <property type="entry name" value="RT_POL"/>
    <property type="match status" value="1"/>
</dbReference>
<dbReference type="InterPro" id="IPR000477">
    <property type="entry name" value="RT_dom"/>
</dbReference>
<feature type="domain" description="Reverse transcriptase" evidence="1">
    <location>
        <begin position="1"/>
        <end position="117"/>
    </location>
</feature>